<comment type="caution">
    <text evidence="1">The sequence shown here is derived from an EMBL/GenBank/DDBJ whole genome shotgun (WGS) entry which is preliminary data.</text>
</comment>
<reference evidence="1 2" key="1">
    <citation type="submission" date="2019-10" db="EMBL/GenBank/DDBJ databases">
        <title>Paraburkholderia sp. isolated from nodules of Mimosa pudica from Brazilian Atlantic Forest soils.</title>
        <authorList>
            <person name="Paulitsch F."/>
            <person name="Hungria M."/>
            <person name="Dall'Agnol R."/>
        </authorList>
    </citation>
    <scope>NUCLEOTIDE SEQUENCE [LARGE SCALE GENOMIC DNA]</scope>
    <source>
        <strain evidence="1 2">CNPSo 3157</strain>
    </source>
</reference>
<dbReference type="EMBL" id="WHNP01000079">
    <property type="protein sequence ID" value="MPW22809.1"/>
    <property type="molecule type" value="Genomic_DNA"/>
</dbReference>
<dbReference type="RefSeq" id="WP_152767419.1">
    <property type="nucleotide sequence ID" value="NZ_WHNP01000079.1"/>
</dbReference>
<evidence type="ECO:0000313" key="1">
    <source>
        <dbReference type="EMBL" id="MPW22809.1"/>
    </source>
</evidence>
<accession>A0A7X1NIZ8</accession>
<sequence length="258" mass="27971">MNSDTRCWRLIFALVTIATLLGFSGREALADSSQNPYIVLPDQAASMTGQNYGEWSGLWWKWMLGIPFGQNLPNPTFYSDGTHCNTNQSGTVWFLTEPASGGMATEQCTVPYGQYIFIPILNAECSTYELPLGVYPSSRFGPGCNDEAECSACAKTLADLINTGSVNASVDGIPVTGLQSSSSPFRTQSPFFQFSVPTNNFFATEGLSGAGSGMSVSDGYWLMVRPLIPGQHSIHVEAAFTRFKFGENVTYKITVSQP</sequence>
<protein>
    <submittedName>
        <fullName evidence="1">Uncharacterized protein</fullName>
    </submittedName>
</protein>
<dbReference type="AlphaFoldDB" id="A0A7X1NIZ8"/>
<keyword evidence="2" id="KW-1185">Reference proteome</keyword>
<organism evidence="1 2">
    <name type="scientific">Paraburkholderia franconis</name>
    <dbReference type="NCBI Taxonomy" id="2654983"/>
    <lineage>
        <taxon>Bacteria</taxon>
        <taxon>Pseudomonadati</taxon>
        <taxon>Pseudomonadota</taxon>
        <taxon>Betaproteobacteria</taxon>
        <taxon>Burkholderiales</taxon>
        <taxon>Burkholderiaceae</taxon>
        <taxon>Paraburkholderia</taxon>
    </lineage>
</organism>
<gene>
    <name evidence="1" type="ORF">GCT13_39930</name>
</gene>
<proteinExistence type="predicted"/>
<evidence type="ECO:0000313" key="2">
    <source>
        <dbReference type="Proteomes" id="UP000484381"/>
    </source>
</evidence>
<dbReference type="Proteomes" id="UP000484381">
    <property type="component" value="Unassembled WGS sequence"/>
</dbReference>
<name>A0A7X1NIZ8_9BURK</name>